<sequence>MTAVLFGITVLPLSVLIALQVRQETGHLLGERDEVLVSFSQGAARDLGLRVDRMLDNARADVAIPGLAEVLQAPAKADKVWVNRVLTLVSLREPVNTISVALLDRDGRDLADTQPQRVGSSEAAEYFFSPGIAHGYPRVFGPQRADDGRRTLFVTAPIKQGNEALGLLRIRLQGGLVGQVLAESLIDRADVQAAVFDTDGRLHGWSDPALQETDAVPIDMVNPPPGALNFDWRSQAWRGAVAAVPGTELRVMTYLPRNQFDAPVRAKLRDAVLLMAVLALLGLGAAWSIAARLTRGLTALSASAEAMAEGDLQRRVPVRGTAELRRVSQAFNLMGERLAENLHALSEELAQRRQAEAALRESEARLQDGNLRLEAQVRERTADLASAKDAAEAASRAKSSFLANISHEIRTPMNAIIGLTRLLGEGSIDPLQRDRLAKVDGAAHHLMGLINDVLDLSRIEAGKLSLETVTFSPRALVERMVGMVELSARDKGLQLRTELDERLPALLQGDERRLGQVLLNFLGNAVKFTSQGEVGLRAQWLRDEGAQVWLGFEVWDTGIGLTPEQQARVFDAFEQADASTTRQFGGTGLGLTISRELCQLMGGQIGVASQPGEGSRFWIALPLLRQAEADAGALLAPSVLPQWPGRRVLVVDDNPVNLEVMQAMLGRHGLVVDCASDGVVASTLAQRHPYSLMLMDMHMPLMDGLEATRRIRRLPMHTGTPILAMTANVYEDDRERCRQAGMNAHLGKPIDALALQVVLAAWLGEPSAGVS</sequence>
<dbReference type="CDD" id="cd00082">
    <property type="entry name" value="HisKA"/>
    <property type="match status" value="1"/>
</dbReference>
<dbReference type="Pfam" id="PF00512">
    <property type="entry name" value="HisKA"/>
    <property type="match status" value="1"/>
</dbReference>
<dbReference type="SUPFAM" id="SSF158472">
    <property type="entry name" value="HAMP domain-like"/>
    <property type="match status" value="1"/>
</dbReference>
<dbReference type="InterPro" id="IPR005467">
    <property type="entry name" value="His_kinase_dom"/>
</dbReference>
<dbReference type="SUPFAM" id="SSF47384">
    <property type="entry name" value="Homodimeric domain of signal transducing histidine kinase"/>
    <property type="match status" value="1"/>
</dbReference>
<dbReference type="InterPro" id="IPR003660">
    <property type="entry name" value="HAMP_dom"/>
</dbReference>
<keyword evidence="5" id="KW-0808">Transferase</keyword>
<dbReference type="PROSITE" id="PS50110">
    <property type="entry name" value="RESPONSE_REGULATORY"/>
    <property type="match status" value="1"/>
</dbReference>
<name>A0ABN1JTD7_9BURK</name>
<evidence type="ECO:0000256" key="7">
    <source>
        <dbReference type="ARBA" id="ARBA00023012"/>
    </source>
</evidence>
<keyword evidence="9" id="KW-0175">Coiled coil</keyword>
<dbReference type="InterPro" id="IPR011006">
    <property type="entry name" value="CheY-like_superfamily"/>
</dbReference>
<evidence type="ECO:0000256" key="1">
    <source>
        <dbReference type="ARBA" id="ARBA00000085"/>
    </source>
</evidence>
<dbReference type="Pfam" id="PF02518">
    <property type="entry name" value="HATPase_c"/>
    <property type="match status" value="1"/>
</dbReference>
<dbReference type="PRINTS" id="PR00344">
    <property type="entry name" value="BCTRLSENSOR"/>
</dbReference>
<dbReference type="SMART" id="SM00388">
    <property type="entry name" value="HisKA"/>
    <property type="match status" value="1"/>
</dbReference>
<feature type="modified residue" description="4-aspartylphosphate" evidence="8">
    <location>
        <position position="696"/>
    </location>
</feature>
<dbReference type="InterPro" id="IPR003594">
    <property type="entry name" value="HATPase_dom"/>
</dbReference>
<dbReference type="SMART" id="SM00448">
    <property type="entry name" value="REC"/>
    <property type="match status" value="1"/>
</dbReference>
<dbReference type="Pfam" id="PF00072">
    <property type="entry name" value="Response_reg"/>
    <property type="match status" value="1"/>
</dbReference>
<evidence type="ECO:0000313" key="13">
    <source>
        <dbReference type="EMBL" id="GAA0746198.1"/>
    </source>
</evidence>
<comment type="caution">
    <text evidence="13">The sequence shown here is derived from an EMBL/GenBank/DDBJ whole genome shotgun (WGS) entry which is preliminary data.</text>
</comment>
<dbReference type="PROSITE" id="PS50109">
    <property type="entry name" value="HIS_KIN"/>
    <property type="match status" value="1"/>
</dbReference>
<dbReference type="PANTHER" id="PTHR45339:SF1">
    <property type="entry name" value="HYBRID SIGNAL TRANSDUCTION HISTIDINE KINASE J"/>
    <property type="match status" value="1"/>
</dbReference>
<dbReference type="InterPro" id="IPR036097">
    <property type="entry name" value="HisK_dim/P_sf"/>
</dbReference>
<dbReference type="Proteomes" id="UP001500279">
    <property type="component" value="Unassembled WGS sequence"/>
</dbReference>
<dbReference type="CDD" id="cd16922">
    <property type="entry name" value="HATPase_EvgS-ArcB-TorS-like"/>
    <property type="match status" value="1"/>
</dbReference>
<dbReference type="EC" id="2.7.13.3" evidence="3"/>
<dbReference type="CDD" id="cd17546">
    <property type="entry name" value="REC_hyHK_CKI1_RcsC-like"/>
    <property type="match status" value="1"/>
</dbReference>
<gene>
    <name evidence="13" type="ORF">GCM10009107_13420</name>
</gene>
<evidence type="ECO:0000313" key="14">
    <source>
        <dbReference type="Proteomes" id="UP001500279"/>
    </source>
</evidence>
<feature type="domain" description="HAMP" evidence="12">
    <location>
        <begin position="291"/>
        <end position="343"/>
    </location>
</feature>
<evidence type="ECO:0000256" key="6">
    <source>
        <dbReference type="ARBA" id="ARBA00022777"/>
    </source>
</evidence>
<keyword evidence="6" id="KW-0418">Kinase</keyword>
<evidence type="ECO:0000259" key="11">
    <source>
        <dbReference type="PROSITE" id="PS50110"/>
    </source>
</evidence>
<evidence type="ECO:0000256" key="2">
    <source>
        <dbReference type="ARBA" id="ARBA00004370"/>
    </source>
</evidence>
<dbReference type="PROSITE" id="PS50885">
    <property type="entry name" value="HAMP"/>
    <property type="match status" value="1"/>
</dbReference>
<evidence type="ECO:0000259" key="10">
    <source>
        <dbReference type="PROSITE" id="PS50109"/>
    </source>
</evidence>
<dbReference type="Gene3D" id="3.30.565.10">
    <property type="entry name" value="Histidine kinase-like ATPase, C-terminal domain"/>
    <property type="match status" value="1"/>
</dbReference>
<dbReference type="EMBL" id="BAAAEW010000006">
    <property type="protein sequence ID" value="GAA0746198.1"/>
    <property type="molecule type" value="Genomic_DNA"/>
</dbReference>
<organism evidence="13 14">
    <name type="scientific">Ideonella azotifigens</name>
    <dbReference type="NCBI Taxonomy" id="513160"/>
    <lineage>
        <taxon>Bacteria</taxon>
        <taxon>Pseudomonadati</taxon>
        <taxon>Pseudomonadota</taxon>
        <taxon>Betaproteobacteria</taxon>
        <taxon>Burkholderiales</taxon>
        <taxon>Sphaerotilaceae</taxon>
        <taxon>Ideonella</taxon>
    </lineage>
</organism>
<evidence type="ECO:0000256" key="5">
    <source>
        <dbReference type="ARBA" id="ARBA00022679"/>
    </source>
</evidence>
<feature type="domain" description="Response regulatory" evidence="11">
    <location>
        <begin position="647"/>
        <end position="763"/>
    </location>
</feature>
<feature type="domain" description="Histidine kinase" evidence="10">
    <location>
        <begin position="404"/>
        <end position="625"/>
    </location>
</feature>
<dbReference type="SMART" id="SM00304">
    <property type="entry name" value="HAMP"/>
    <property type="match status" value="1"/>
</dbReference>
<dbReference type="CDD" id="cd06225">
    <property type="entry name" value="HAMP"/>
    <property type="match status" value="1"/>
</dbReference>
<dbReference type="SUPFAM" id="SSF55874">
    <property type="entry name" value="ATPase domain of HSP90 chaperone/DNA topoisomerase II/histidine kinase"/>
    <property type="match status" value="1"/>
</dbReference>
<dbReference type="Gene3D" id="3.40.50.2300">
    <property type="match status" value="1"/>
</dbReference>
<dbReference type="Gene3D" id="6.10.340.10">
    <property type="match status" value="1"/>
</dbReference>
<evidence type="ECO:0000256" key="9">
    <source>
        <dbReference type="SAM" id="Coils"/>
    </source>
</evidence>
<proteinExistence type="predicted"/>
<dbReference type="SUPFAM" id="SSF52172">
    <property type="entry name" value="CheY-like"/>
    <property type="match status" value="1"/>
</dbReference>
<evidence type="ECO:0000256" key="3">
    <source>
        <dbReference type="ARBA" id="ARBA00012438"/>
    </source>
</evidence>
<keyword evidence="4 8" id="KW-0597">Phosphoprotein</keyword>
<dbReference type="InterPro" id="IPR004358">
    <property type="entry name" value="Sig_transdc_His_kin-like_C"/>
</dbReference>
<keyword evidence="7" id="KW-0902">Two-component regulatory system</keyword>
<dbReference type="InterPro" id="IPR036890">
    <property type="entry name" value="HATPase_C_sf"/>
</dbReference>
<evidence type="ECO:0000256" key="8">
    <source>
        <dbReference type="PROSITE-ProRule" id="PRU00169"/>
    </source>
</evidence>
<reference evidence="13 14" key="1">
    <citation type="journal article" date="2019" name="Int. J. Syst. Evol. Microbiol.">
        <title>The Global Catalogue of Microorganisms (GCM) 10K type strain sequencing project: providing services to taxonomists for standard genome sequencing and annotation.</title>
        <authorList>
            <consortium name="The Broad Institute Genomics Platform"/>
            <consortium name="The Broad Institute Genome Sequencing Center for Infectious Disease"/>
            <person name="Wu L."/>
            <person name="Ma J."/>
        </authorList>
    </citation>
    <scope>NUCLEOTIDE SEQUENCE [LARGE SCALE GENOMIC DNA]</scope>
    <source>
        <strain evidence="13 14">JCM 15503</strain>
    </source>
</reference>
<dbReference type="InterPro" id="IPR003661">
    <property type="entry name" value="HisK_dim/P_dom"/>
</dbReference>
<evidence type="ECO:0000259" key="12">
    <source>
        <dbReference type="PROSITE" id="PS50885"/>
    </source>
</evidence>
<protein>
    <recommendedName>
        <fullName evidence="3">histidine kinase</fullName>
        <ecNumber evidence="3">2.7.13.3</ecNumber>
    </recommendedName>
</protein>
<comment type="catalytic activity">
    <reaction evidence="1">
        <text>ATP + protein L-histidine = ADP + protein N-phospho-L-histidine.</text>
        <dbReference type="EC" id="2.7.13.3"/>
    </reaction>
</comment>
<dbReference type="SMART" id="SM00387">
    <property type="entry name" value="HATPase_c"/>
    <property type="match status" value="1"/>
</dbReference>
<evidence type="ECO:0000256" key="4">
    <source>
        <dbReference type="ARBA" id="ARBA00022553"/>
    </source>
</evidence>
<dbReference type="PANTHER" id="PTHR45339">
    <property type="entry name" value="HYBRID SIGNAL TRANSDUCTION HISTIDINE KINASE J"/>
    <property type="match status" value="1"/>
</dbReference>
<keyword evidence="14" id="KW-1185">Reference proteome</keyword>
<comment type="subcellular location">
    <subcellularLocation>
        <location evidence="2">Membrane</location>
    </subcellularLocation>
</comment>
<dbReference type="Pfam" id="PF00672">
    <property type="entry name" value="HAMP"/>
    <property type="match status" value="1"/>
</dbReference>
<dbReference type="InterPro" id="IPR001789">
    <property type="entry name" value="Sig_transdc_resp-reg_receiver"/>
</dbReference>
<feature type="coiled-coil region" evidence="9">
    <location>
        <begin position="345"/>
        <end position="372"/>
    </location>
</feature>
<dbReference type="Gene3D" id="1.10.287.130">
    <property type="match status" value="1"/>
</dbReference>
<accession>A0ABN1JTD7</accession>